<evidence type="ECO:0000313" key="2">
    <source>
        <dbReference type="EMBL" id="PRY68984.1"/>
    </source>
</evidence>
<evidence type="ECO:0000259" key="1">
    <source>
        <dbReference type="Pfam" id="PF13460"/>
    </source>
</evidence>
<comment type="caution">
    <text evidence="2">The sequence shown here is derived from an EMBL/GenBank/DDBJ whole genome shotgun (WGS) entry which is preliminary data.</text>
</comment>
<reference evidence="2 3" key="1">
    <citation type="submission" date="2018-03" db="EMBL/GenBank/DDBJ databases">
        <title>Genomic Encyclopedia of Type Strains, Phase III (KMG-III): the genomes of soil and plant-associated and newly described type strains.</title>
        <authorList>
            <person name="Whitman W."/>
        </authorList>
    </citation>
    <scope>NUCLEOTIDE SEQUENCE [LARGE SCALE GENOMIC DNA]</scope>
    <source>
        <strain evidence="2 3">CGMCC 1.12484</strain>
    </source>
</reference>
<dbReference type="PANTHER" id="PTHR43355">
    <property type="entry name" value="FLAVIN REDUCTASE (NADPH)"/>
    <property type="match status" value="1"/>
</dbReference>
<dbReference type="GO" id="GO:0016646">
    <property type="term" value="F:oxidoreductase activity, acting on the CH-NH group of donors, NAD or NADP as acceptor"/>
    <property type="evidence" value="ECO:0007669"/>
    <property type="project" value="TreeGrafter"/>
</dbReference>
<dbReference type="OrthoDB" id="3191258at2"/>
<dbReference type="RefSeq" id="WP_106211192.1">
    <property type="nucleotide sequence ID" value="NZ_PVTL01000003.1"/>
</dbReference>
<dbReference type="InterPro" id="IPR036291">
    <property type="entry name" value="NAD(P)-bd_dom_sf"/>
</dbReference>
<dbReference type="AlphaFoldDB" id="A0A2T0VG05"/>
<dbReference type="InterPro" id="IPR016040">
    <property type="entry name" value="NAD(P)-bd_dom"/>
</dbReference>
<protein>
    <recommendedName>
        <fullName evidence="1">NAD(P)-binding domain-containing protein</fullName>
    </recommendedName>
</protein>
<keyword evidence="3" id="KW-1185">Reference proteome</keyword>
<dbReference type="InterPro" id="IPR051606">
    <property type="entry name" value="Polyketide_Oxido-like"/>
</dbReference>
<organism evidence="2 3">
    <name type="scientific">Glaciihabitans tibetensis</name>
    <dbReference type="NCBI Taxonomy" id="1266600"/>
    <lineage>
        <taxon>Bacteria</taxon>
        <taxon>Bacillati</taxon>
        <taxon>Actinomycetota</taxon>
        <taxon>Actinomycetes</taxon>
        <taxon>Micrococcales</taxon>
        <taxon>Microbacteriaceae</taxon>
        <taxon>Glaciihabitans</taxon>
    </lineage>
</organism>
<dbReference type="Proteomes" id="UP000237983">
    <property type="component" value="Unassembled WGS sequence"/>
</dbReference>
<dbReference type="EMBL" id="PVTL01000003">
    <property type="protein sequence ID" value="PRY68984.1"/>
    <property type="molecule type" value="Genomic_DNA"/>
</dbReference>
<evidence type="ECO:0000313" key="3">
    <source>
        <dbReference type="Proteomes" id="UP000237983"/>
    </source>
</evidence>
<dbReference type="Pfam" id="PF13460">
    <property type="entry name" value="NAD_binding_10"/>
    <property type="match status" value="1"/>
</dbReference>
<dbReference type="SUPFAM" id="SSF51735">
    <property type="entry name" value="NAD(P)-binding Rossmann-fold domains"/>
    <property type="match status" value="1"/>
</dbReference>
<dbReference type="PANTHER" id="PTHR43355:SF2">
    <property type="entry name" value="FLAVIN REDUCTASE (NADPH)"/>
    <property type="match status" value="1"/>
</dbReference>
<proteinExistence type="predicted"/>
<name>A0A2T0VG05_9MICO</name>
<dbReference type="Gene3D" id="3.40.50.720">
    <property type="entry name" value="NAD(P)-binding Rossmann-like Domain"/>
    <property type="match status" value="1"/>
</dbReference>
<gene>
    <name evidence="2" type="ORF">B0I08_103190</name>
</gene>
<feature type="domain" description="NAD(P)-binding" evidence="1">
    <location>
        <begin position="8"/>
        <end position="158"/>
    </location>
</feature>
<sequence>MARITVIGGTGYAGSNIVREAAARGHDVVSYSRTAPEGDARIDGVRYETASMLDAAARATALANADVVVSALSPRGELDGQIVEVDRDLAALATERGIRLAVVGGFSSLRLEEGGQRMADGDDVPPQFASEAKQMNSVLSDLLGAPDSLDWIFFSPASEFGSYAPGEALGRYRVGGDVAFFDADGTSAISGPDFALAIVDEIETPAHRRAQVSIAY</sequence>
<accession>A0A2T0VG05</accession>